<feature type="compositionally biased region" description="Basic and acidic residues" evidence="1">
    <location>
        <begin position="110"/>
        <end position="134"/>
    </location>
</feature>
<feature type="region of interest" description="Disordered" evidence="1">
    <location>
        <begin position="1"/>
        <end position="204"/>
    </location>
</feature>
<dbReference type="EMBL" id="VIWU01000001">
    <property type="protein sequence ID" value="TWF80949.1"/>
    <property type="molecule type" value="Genomic_DNA"/>
</dbReference>
<feature type="region of interest" description="Disordered" evidence="1">
    <location>
        <begin position="230"/>
        <end position="377"/>
    </location>
</feature>
<reference evidence="3 4" key="1">
    <citation type="submission" date="2019-06" db="EMBL/GenBank/DDBJ databases">
        <title>Sequencing the genomes of 1000 actinobacteria strains.</title>
        <authorList>
            <person name="Klenk H.-P."/>
        </authorList>
    </citation>
    <scope>NUCLEOTIDE SEQUENCE [LARGE SCALE GENOMIC DNA]</scope>
    <source>
        <strain evidence="3 4">DSM 45671</strain>
    </source>
</reference>
<organism evidence="3 4">
    <name type="scientific">Pseudonocardia hierapolitana</name>
    <dbReference type="NCBI Taxonomy" id="1128676"/>
    <lineage>
        <taxon>Bacteria</taxon>
        <taxon>Bacillati</taxon>
        <taxon>Actinomycetota</taxon>
        <taxon>Actinomycetes</taxon>
        <taxon>Pseudonocardiales</taxon>
        <taxon>Pseudonocardiaceae</taxon>
        <taxon>Pseudonocardia</taxon>
    </lineage>
</organism>
<keyword evidence="2" id="KW-1133">Transmembrane helix</keyword>
<gene>
    <name evidence="3" type="ORF">FHX44_116892</name>
</gene>
<feature type="region of interest" description="Disordered" evidence="1">
    <location>
        <begin position="401"/>
        <end position="424"/>
    </location>
</feature>
<dbReference type="RefSeq" id="WP_342793272.1">
    <property type="nucleotide sequence ID" value="NZ_VIWU01000001.1"/>
</dbReference>
<feature type="compositionally biased region" description="Basic and acidic residues" evidence="1">
    <location>
        <begin position="165"/>
        <end position="182"/>
    </location>
</feature>
<feature type="transmembrane region" description="Helical" evidence="2">
    <location>
        <begin position="678"/>
        <end position="699"/>
    </location>
</feature>
<feature type="compositionally biased region" description="Basic residues" evidence="1">
    <location>
        <begin position="463"/>
        <end position="472"/>
    </location>
</feature>
<comment type="caution">
    <text evidence="3">The sequence shown here is derived from an EMBL/GenBank/DDBJ whole genome shotgun (WGS) entry which is preliminary data.</text>
</comment>
<evidence type="ECO:0000256" key="1">
    <source>
        <dbReference type="SAM" id="MobiDB-lite"/>
    </source>
</evidence>
<feature type="transmembrane region" description="Helical" evidence="2">
    <location>
        <begin position="480"/>
        <end position="500"/>
    </location>
</feature>
<proteinExistence type="predicted"/>
<evidence type="ECO:0000313" key="3">
    <source>
        <dbReference type="EMBL" id="TWF80949.1"/>
    </source>
</evidence>
<feature type="transmembrane region" description="Helical" evidence="2">
    <location>
        <begin position="623"/>
        <end position="643"/>
    </location>
</feature>
<dbReference type="InterPro" id="IPR012507">
    <property type="entry name" value="YibE_F"/>
</dbReference>
<keyword evidence="4" id="KW-1185">Reference proteome</keyword>
<keyword evidence="2" id="KW-0812">Transmembrane</keyword>
<accession>A0A561T1G0</accession>
<feature type="transmembrane region" description="Helical" evidence="2">
    <location>
        <begin position="599"/>
        <end position="616"/>
    </location>
</feature>
<dbReference type="Proteomes" id="UP000321261">
    <property type="component" value="Unassembled WGS sequence"/>
</dbReference>
<feature type="compositionally biased region" description="Low complexity" evidence="1">
    <location>
        <begin position="257"/>
        <end position="278"/>
    </location>
</feature>
<feature type="transmembrane region" description="Helical" evidence="2">
    <location>
        <begin position="649"/>
        <end position="666"/>
    </location>
</feature>
<name>A0A561T1G0_9PSEU</name>
<feature type="compositionally biased region" description="Low complexity" evidence="1">
    <location>
        <begin position="57"/>
        <end position="71"/>
    </location>
</feature>
<protein>
    <submittedName>
        <fullName evidence="3">YibE/F-like protein</fullName>
    </submittedName>
</protein>
<evidence type="ECO:0000256" key="2">
    <source>
        <dbReference type="SAM" id="Phobius"/>
    </source>
</evidence>
<evidence type="ECO:0000313" key="4">
    <source>
        <dbReference type="Proteomes" id="UP000321261"/>
    </source>
</evidence>
<keyword evidence="2" id="KW-0472">Membrane</keyword>
<feature type="compositionally biased region" description="Basic and acidic residues" evidence="1">
    <location>
        <begin position="91"/>
        <end position="102"/>
    </location>
</feature>
<feature type="compositionally biased region" description="Basic and acidic residues" evidence="1">
    <location>
        <begin position="279"/>
        <end position="297"/>
    </location>
</feature>
<feature type="transmembrane region" description="Helical" evidence="2">
    <location>
        <begin position="817"/>
        <end position="842"/>
    </location>
</feature>
<feature type="region of interest" description="Disordered" evidence="1">
    <location>
        <begin position="447"/>
        <end position="472"/>
    </location>
</feature>
<sequence length="854" mass="88081">MPADEPEETTRAARGSRAPGRHRTDRPDTAPQTPEVGFPAVLQPAHRSERPRHARDGAAAGRRSAEAFEGGSSDDRYRSSGNGADPTGDPDGDRNHGDRTARDGNGGGRNHGEWDHGDWDTGWDTGRDTGRDPGWDTGGWDTGWDTGDRDLAGRNGGPHSAASDRGSRRRADAYPDAPHRGEPYPADPYPADPYPADPYPAEPYAAEPHRADTYAADSYAADFYAADRRAAGTSAPGPRAADTYAPGPYAADRATRNPFAADAPGPDADAAAAYANDPFAERPGRQDERDRVEPDRPPRRRIAGNGAPAGSPVTADDPYHGADLGIPPGPPGPSPDSTVGRPGIRDIPSHPDHPRVDPVVTGLPARRPGDPPGAPAELFVETTTETPALTPELLGLHDKARAPAAPDPAAPAVEVPDVEAPPEEPPVRARVFGLPVPITLPGWATRFLPPGKPPEDHPAPGHGHGHGHGPVRPAGRKVRILIAALLVPCALATLVGLVLLRPSGGPPATAHPPSQELVRAQVTATRATDCSPGSGDGGCVALVVHMADGPRPGRDLVQVVPVEPGTPRFAVGDQVVLGWSGAEPDDAGSYQVVDFQRDAPLAWLAGLFAAAVLVLGRWRGLAALGALGLSFVVLLFFVVPAILAGRDPLAVAVVGSCLIMFAVLYLTHGPSARTSTAVLGTLLSLALIGALGAAFSAAAQLTGLDDQTSNLIATLGTGVDARGLLLAGVVIGALGVLDDVTVTQTSAVWELRHANPGLSARGLFTAAMRIGRDHVASAVNTLVLAYAGAALPLLLLFSLSGRGFGDIVTSQDVATEIVRTLVGSIGLVASVPITTALAAAVAARETVPAAEKAG</sequence>
<feature type="compositionally biased region" description="Basic and acidic residues" evidence="1">
    <location>
        <begin position="343"/>
        <end position="356"/>
    </location>
</feature>
<feature type="transmembrane region" description="Helical" evidence="2">
    <location>
        <begin position="719"/>
        <end position="737"/>
    </location>
</feature>
<feature type="compositionally biased region" description="Pro residues" evidence="1">
    <location>
        <begin position="185"/>
        <end position="201"/>
    </location>
</feature>
<feature type="transmembrane region" description="Helical" evidence="2">
    <location>
        <begin position="778"/>
        <end position="797"/>
    </location>
</feature>
<dbReference type="PANTHER" id="PTHR41771:SF1">
    <property type="entry name" value="MEMBRANE PROTEIN"/>
    <property type="match status" value="1"/>
</dbReference>
<dbReference type="PANTHER" id="PTHR41771">
    <property type="entry name" value="MEMBRANE PROTEIN-RELATED"/>
    <property type="match status" value="1"/>
</dbReference>
<dbReference type="AlphaFoldDB" id="A0A561T1G0"/>
<dbReference type="Pfam" id="PF07907">
    <property type="entry name" value="YibE_F"/>
    <property type="match status" value="1"/>
</dbReference>